<protein>
    <submittedName>
        <fullName evidence="4">Class F sortase</fullName>
    </submittedName>
</protein>
<feature type="region of interest" description="Disordered" evidence="2">
    <location>
        <begin position="1"/>
        <end position="22"/>
    </location>
</feature>
<dbReference type="AlphaFoldDB" id="A0A8J3JTD7"/>
<dbReference type="Pfam" id="PF04203">
    <property type="entry name" value="Sortase"/>
    <property type="match status" value="1"/>
</dbReference>
<keyword evidence="3" id="KW-0472">Membrane</keyword>
<gene>
    <name evidence="4" type="ORF">Cba03nite_61590</name>
</gene>
<dbReference type="NCBIfam" id="NF033748">
    <property type="entry name" value="class_F_sortase"/>
    <property type="match status" value="1"/>
</dbReference>
<evidence type="ECO:0000256" key="2">
    <source>
        <dbReference type="SAM" id="MobiDB-lite"/>
    </source>
</evidence>
<dbReference type="InterPro" id="IPR023365">
    <property type="entry name" value="Sortase_dom-sf"/>
</dbReference>
<dbReference type="Gene3D" id="2.40.260.10">
    <property type="entry name" value="Sortase"/>
    <property type="match status" value="1"/>
</dbReference>
<dbReference type="RefSeq" id="WP_239126124.1">
    <property type="nucleotide sequence ID" value="NZ_BONF01000041.1"/>
</dbReference>
<keyword evidence="1" id="KW-0378">Hydrolase</keyword>
<organism evidence="4 5">
    <name type="scientific">Catellatospora bangladeshensis</name>
    <dbReference type="NCBI Taxonomy" id="310355"/>
    <lineage>
        <taxon>Bacteria</taxon>
        <taxon>Bacillati</taxon>
        <taxon>Actinomycetota</taxon>
        <taxon>Actinomycetes</taxon>
        <taxon>Micromonosporales</taxon>
        <taxon>Micromonosporaceae</taxon>
        <taxon>Catellatospora</taxon>
    </lineage>
</organism>
<dbReference type="GO" id="GO:0016787">
    <property type="term" value="F:hydrolase activity"/>
    <property type="evidence" value="ECO:0007669"/>
    <property type="project" value="UniProtKB-KW"/>
</dbReference>
<reference evidence="4 5" key="1">
    <citation type="submission" date="2021-01" db="EMBL/GenBank/DDBJ databases">
        <title>Whole genome shotgun sequence of Catellatospora bangladeshensis NBRC 107357.</title>
        <authorList>
            <person name="Komaki H."/>
            <person name="Tamura T."/>
        </authorList>
    </citation>
    <scope>NUCLEOTIDE SEQUENCE [LARGE SCALE GENOMIC DNA]</scope>
    <source>
        <strain evidence="4 5">NBRC 107357</strain>
    </source>
</reference>
<proteinExistence type="predicted"/>
<dbReference type="Proteomes" id="UP000601223">
    <property type="component" value="Unassembled WGS sequence"/>
</dbReference>
<evidence type="ECO:0000256" key="3">
    <source>
        <dbReference type="SAM" id="Phobius"/>
    </source>
</evidence>
<feature type="transmembrane region" description="Helical" evidence="3">
    <location>
        <begin position="25"/>
        <end position="48"/>
    </location>
</feature>
<keyword evidence="5" id="KW-1185">Reference proteome</keyword>
<accession>A0A8J3JTD7</accession>
<dbReference type="InterPro" id="IPR042001">
    <property type="entry name" value="Sortase_F"/>
</dbReference>
<comment type="caution">
    <text evidence="4">The sequence shown here is derived from an EMBL/GenBank/DDBJ whole genome shotgun (WGS) entry which is preliminary data.</text>
</comment>
<name>A0A8J3JTD7_9ACTN</name>
<dbReference type="CDD" id="cd05829">
    <property type="entry name" value="Sortase_F"/>
    <property type="match status" value="1"/>
</dbReference>
<dbReference type="InterPro" id="IPR005754">
    <property type="entry name" value="Sortase"/>
</dbReference>
<evidence type="ECO:0000313" key="4">
    <source>
        <dbReference type="EMBL" id="GIF84810.1"/>
    </source>
</evidence>
<dbReference type="SUPFAM" id="SSF63817">
    <property type="entry name" value="Sortase"/>
    <property type="match status" value="1"/>
</dbReference>
<keyword evidence="3" id="KW-1133">Transmembrane helix</keyword>
<evidence type="ECO:0000313" key="5">
    <source>
        <dbReference type="Proteomes" id="UP000601223"/>
    </source>
</evidence>
<dbReference type="EMBL" id="BONF01000041">
    <property type="protein sequence ID" value="GIF84810.1"/>
    <property type="molecule type" value="Genomic_DNA"/>
</dbReference>
<keyword evidence="3" id="KW-0812">Transmembrane</keyword>
<evidence type="ECO:0000256" key="1">
    <source>
        <dbReference type="ARBA" id="ARBA00022801"/>
    </source>
</evidence>
<sequence length="239" mass="25092">MATTPPEDAPARGRHRAGGGRGGRLGLLAVATAALAGTGLLAAAFLIAPAGPPQPSLENSARYQLTDPDRRPDARGVRPLDRSAPVRVKIPSIKLDAVVVTVGTNADGSLQVPELRHADLAGWYRYGPSPGERGNAVIVGHVDTRTSGPAVFFELGALKPGTKIEVSRLDGSVAVFSVDVVKSFPKDEFPATRIYGSTDDIGLRLVTCGPPYNPADRNYLNNVVVFASLTKTRPAAPVR</sequence>